<dbReference type="HOGENOM" id="CLU_055261_13_6_11"/>
<dbReference type="PATRIC" id="fig|1121362.3.peg.1975"/>
<dbReference type="EMBL" id="CP003697">
    <property type="protein sequence ID" value="AGF72956.1"/>
    <property type="molecule type" value="Genomic_DNA"/>
</dbReference>
<accession>M1P8G6</accession>
<name>M1P8G6_9CORY</name>
<dbReference type="Proteomes" id="UP000011723">
    <property type="component" value="Chromosome"/>
</dbReference>
<dbReference type="AlphaFoldDB" id="M1P8G6"/>
<dbReference type="RefSeq" id="WP_015401375.1">
    <property type="nucleotide sequence ID" value="NC_020302.1"/>
</dbReference>
<sequence length="42" mass="5005">MERCFNALKHNWGVATGYDKLTVRFEATVQFANIDRWMKRLS</sequence>
<dbReference type="KEGG" id="chn:A605_09770"/>
<gene>
    <name evidence="1" type="ORF">A605_09770</name>
</gene>
<proteinExistence type="predicted"/>
<evidence type="ECO:0008006" key="3">
    <source>
        <dbReference type="Google" id="ProtNLM"/>
    </source>
</evidence>
<evidence type="ECO:0000313" key="1">
    <source>
        <dbReference type="EMBL" id="AGF72956.1"/>
    </source>
</evidence>
<reference evidence="1 2" key="1">
    <citation type="journal article" date="2012" name="Stand. Genomic Sci.">
        <title>Genome sequence of the halotolerant bacterium Corynebacterium halotolerans type strain YIM 70093(T) (= DSM 44683(T)).</title>
        <authorList>
            <person name="Ruckert C."/>
            <person name="Albersmeier A."/>
            <person name="Al-Dilaimi A."/>
            <person name="Niehaus K."/>
            <person name="Szczepanowski R."/>
            <person name="Kalinowski J."/>
        </authorList>
    </citation>
    <scope>NUCLEOTIDE SEQUENCE [LARGE SCALE GENOMIC DNA]</scope>
    <source>
        <strain evidence="1">YIM 70093</strain>
    </source>
</reference>
<evidence type="ECO:0000313" key="2">
    <source>
        <dbReference type="Proteomes" id="UP000011723"/>
    </source>
</evidence>
<keyword evidence="2" id="KW-1185">Reference proteome</keyword>
<protein>
    <recommendedName>
        <fullName evidence="3">Transposase</fullName>
    </recommendedName>
</protein>
<organism evidence="1 2">
    <name type="scientific">Corynebacterium halotolerans YIM 70093 = DSM 44683</name>
    <dbReference type="NCBI Taxonomy" id="1121362"/>
    <lineage>
        <taxon>Bacteria</taxon>
        <taxon>Bacillati</taxon>
        <taxon>Actinomycetota</taxon>
        <taxon>Actinomycetes</taxon>
        <taxon>Mycobacteriales</taxon>
        <taxon>Corynebacteriaceae</taxon>
        <taxon>Corynebacterium</taxon>
    </lineage>
</organism>